<evidence type="ECO:0000256" key="8">
    <source>
        <dbReference type="ARBA" id="ARBA00023002"/>
    </source>
</evidence>
<evidence type="ECO:0000313" key="11">
    <source>
        <dbReference type="EMBL" id="CAK9015562.1"/>
    </source>
</evidence>
<dbReference type="Pfam" id="PF00180">
    <property type="entry name" value="Iso_dh"/>
    <property type="match status" value="1"/>
</dbReference>
<protein>
    <recommendedName>
        <fullName evidence="10">EF-hand domain-containing protein</fullName>
    </recommendedName>
</protein>
<evidence type="ECO:0000259" key="10">
    <source>
        <dbReference type="PROSITE" id="PS50222"/>
    </source>
</evidence>
<dbReference type="InterPro" id="IPR002048">
    <property type="entry name" value="EF_hand_dom"/>
</dbReference>
<dbReference type="PANTHER" id="PTHR11822">
    <property type="entry name" value="NADP-SPECIFIC ISOCITRATE DEHYDROGENASE"/>
    <property type="match status" value="1"/>
</dbReference>
<dbReference type="SUPFAM" id="SSF47473">
    <property type="entry name" value="EF-hand"/>
    <property type="match status" value="1"/>
</dbReference>
<dbReference type="InterPro" id="IPR004790">
    <property type="entry name" value="Isocitrate_DH_NADP"/>
</dbReference>
<sequence>MSEAPPMVLRLRGVRCASSWSRFTAPPMVYISGEEMSRYTMELIMDKWVKPSVDISKWEFYDLSCKERDATNDQVLKDAVAAGARIGSIFKEPTITPTKKQMASMGLSRPLGSPNGLMRRGWNGITISRDTIHIPGIELGFKRPVLFERHAVGGEYGAGWKKVGKGRVLTTFFPESMDEGKPIIVDGREVKDDRSCVVVYDNPLDNVEDLAHIFFQRCLEAKVVPYVVTKKTVFKWQEGFWQIMKEVFDAKYKADFLQAGLLEKTHGELQHLISDAATMQIIRWTDGGFGMACHNYDGDMLTDEVAQVHRSPGFITSNLIGKREDGALIKEFEASHGTVADLWHAHLRGEETSMNPLGMVVALLGSMDHAAALAQDPKAIEVTSHFTKCCQAAVYEAFRSGKGTRDMAGPEGSTTEQFVNTVAEDLLRRLESPDGTVLAEMAAEGSAPKVKVSRKFRRNYKVDEGKMQAMFARFDTDGNGKIDFEEFVELALELGIAPLEDDAIQAEMEQAEHKADLEAARGRVRATAEFVDMSCGARQPMRKPPDMAGLRILLLQTLKGCSLGRPFWAQATSGCRHLLIANYLPSNCGNVLELFAAESVDRSLLTAERELRVARAAGFSSLRVFLHEELFYQDGTAFLGRISRFLALFQRHGMSAMLVLFDACWRPDMPDAGEHLPGVHNSAWVQCPTHDVLRAFAESQDWAHERLQRYVTEVVRFFADDPRVVVWDIYNEPTQRQSEHLILPRLSALKSWPADQYPEHWMLDGPKLQAIMLLLEKAFTWARAAKPTQPLTTAIWEFPSPADSEDVKQFKEQLNQKLIDLSDVPSLHCYCPPSELDARLVELEALDRGPALVTEFMARPLDSTLTNSLPVLKRRGAPGYTWGLFSRQVQHPCGLEYLAQQ</sequence>
<evidence type="ECO:0000256" key="5">
    <source>
        <dbReference type="ARBA" id="ARBA00022723"/>
    </source>
</evidence>
<dbReference type="Pfam" id="PF00036">
    <property type="entry name" value="EF-hand_1"/>
    <property type="match status" value="1"/>
</dbReference>
<keyword evidence="6" id="KW-0106">Calcium</keyword>
<evidence type="ECO:0000313" key="12">
    <source>
        <dbReference type="Proteomes" id="UP001642484"/>
    </source>
</evidence>
<dbReference type="SUPFAM" id="SSF53659">
    <property type="entry name" value="Isocitrate/Isopropylmalate dehydrogenase-like"/>
    <property type="match status" value="1"/>
</dbReference>
<comment type="caution">
    <text evidence="11">The sequence shown here is derived from an EMBL/GenBank/DDBJ whole genome shotgun (WGS) entry which is preliminary data.</text>
</comment>
<dbReference type="EMBL" id="CAXAMN010005858">
    <property type="protein sequence ID" value="CAK9015562.1"/>
    <property type="molecule type" value="Genomic_DNA"/>
</dbReference>
<evidence type="ECO:0000256" key="4">
    <source>
        <dbReference type="ARBA" id="ARBA00022532"/>
    </source>
</evidence>
<dbReference type="Proteomes" id="UP001642484">
    <property type="component" value="Unassembled WGS sequence"/>
</dbReference>
<dbReference type="PROSITE" id="PS00018">
    <property type="entry name" value="EF_HAND_1"/>
    <property type="match status" value="1"/>
</dbReference>
<evidence type="ECO:0000256" key="1">
    <source>
        <dbReference type="ARBA" id="ARBA00001936"/>
    </source>
</evidence>
<keyword evidence="5" id="KW-0479">Metal-binding</keyword>
<dbReference type="InterPro" id="IPR024084">
    <property type="entry name" value="IsoPropMal-DH-like_dom"/>
</dbReference>
<proteinExistence type="inferred from homology"/>
<keyword evidence="12" id="KW-1185">Reference proteome</keyword>
<dbReference type="InterPro" id="IPR011992">
    <property type="entry name" value="EF-hand-dom_pair"/>
</dbReference>
<comment type="similarity">
    <text evidence="3">Belongs to the isocitrate and isopropylmalate dehydrogenases family.</text>
</comment>
<evidence type="ECO:0000256" key="7">
    <source>
        <dbReference type="ARBA" id="ARBA00022842"/>
    </source>
</evidence>
<dbReference type="Gene3D" id="1.10.238.10">
    <property type="entry name" value="EF-hand"/>
    <property type="match status" value="1"/>
</dbReference>
<keyword evidence="7" id="KW-0460">Magnesium</keyword>
<dbReference type="InterPro" id="IPR017853">
    <property type="entry name" value="GH"/>
</dbReference>
<dbReference type="InterPro" id="IPR018247">
    <property type="entry name" value="EF_Hand_1_Ca_BS"/>
</dbReference>
<evidence type="ECO:0000256" key="2">
    <source>
        <dbReference type="ARBA" id="ARBA00001946"/>
    </source>
</evidence>
<dbReference type="SUPFAM" id="SSF51445">
    <property type="entry name" value="(Trans)glycosidases"/>
    <property type="match status" value="1"/>
</dbReference>
<name>A0ABP0JN80_9DINO</name>
<comment type="cofactor">
    <cofactor evidence="1">
        <name>Mn(2+)</name>
        <dbReference type="ChEBI" id="CHEBI:29035"/>
    </cofactor>
</comment>
<reference evidence="11 12" key="1">
    <citation type="submission" date="2024-02" db="EMBL/GenBank/DDBJ databases">
        <authorList>
            <person name="Chen Y."/>
            <person name="Shah S."/>
            <person name="Dougan E. K."/>
            <person name="Thang M."/>
            <person name="Chan C."/>
        </authorList>
    </citation>
    <scope>NUCLEOTIDE SEQUENCE [LARGE SCALE GENOMIC DNA]</scope>
</reference>
<dbReference type="Gene3D" id="3.40.718.10">
    <property type="entry name" value="Isopropylmalate Dehydrogenase"/>
    <property type="match status" value="1"/>
</dbReference>
<keyword evidence="4" id="KW-0816">Tricarboxylic acid cycle</keyword>
<dbReference type="Gene3D" id="3.20.20.80">
    <property type="entry name" value="Glycosidases"/>
    <property type="match status" value="1"/>
</dbReference>
<organism evidence="11 12">
    <name type="scientific">Durusdinium trenchii</name>
    <dbReference type="NCBI Taxonomy" id="1381693"/>
    <lineage>
        <taxon>Eukaryota</taxon>
        <taxon>Sar</taxon>
        <taxon>Alveolata</taxon>
        <taxon>Dinophyceae</taxon>
        <taxon>Suessiales</taxon>
        <taxon>Symbiodiniaceae</taxon>
        <taxon>Durusdinium</taxon>
    </lineage>
</organism>
<dbReference type="PANTHER" id="PTHR11822:SF21">
    <property type="entry name" value="ISOCITRATE DEHYDROGENASE [NADP], MITOCHONDRIAL"/>
    <property type="match status" value="1"/>
</dbReference>
<dbReference type="CDD" id="cd00051">
    <property type="entry name" value="EFh"/>
    <property type="match status" value="1"/>
</dbReference>
<keyword evidence="8" id="KW-0560">Oxidoreductase</keyword>
<evidence type="ECO:0000256" key="9">
    <source>
        <dbReference type="ARBA" id="ARBA00023211"/>
    </source>
</evidence>
<comment type="cofactor">
    <cofactor evidence="2">
        <name>Mg(2+)</name>
        <dbReference type="ChEBI" id="CHEBI:18420"/>
    </cofactor>
</comment>
<dbReference type="SMART" id="SM01329">
    <property type="entry name" value="Iso_dh"/>
    <property type="match status" value="1"/>
</dbReference>
<gene>
    <name evidence="11" type="ORF">CCMP2556_LOCUS12148</name>
</gene>
<accession>A0ABP0JN80</accession>
<keyword evidence="9" id="KW-0464">Manganese</keyword>
<evidence type="ECO:0000256" key="3">
    <source>
        <dbReference type="ARBA" id="ARBA00007769"/>
    </source>
</evidence>
<feature type="domain" description="EF-hand" evidence="10">
    <location>
        <begin position="462"/>
        <end position="497"/>
    </location>
</feature>
<evidence type="ECO:0000256" key="6">
    <source>
        <dbReference type="ARBA" id="ARBA00022837"/>
    </source>
</evidence>
<dbReference type="PROSITE" id="PS50222">
    <property type="entry name" value="EF_HAND_2"/>
    <property type="match status" value="1"/>
</dbReference>
<dbReference type="SMART" id="SM00054">
    <property type="entry name" value="EFh"/>
    <property type="match status" value="1"/>
</dbReference>